<dbReference type="InterPro" id="IPR050980">
    <property type="entry name" value="2C_sensor_his_kinase"/>
</dbReference>
<keyword evidence="8" id="KW-0067">ATP-binding</keyword>
<keyword evidence="9" id="KW-1133">Transmembrane helix</keyword>
<feature type="transmembrane region" description="Helical" evidence="9">
    <location>
        <begin position="112"/>
        <end position="138"/>
    </location>
</feature>
<feature type="transmembrane region" description="Helical" evidence="9">
    <location>
        <begin position="49"/>
        <end position="68"/>
    </location>
</feature>
<dbReference type="PANTHER" id="PTHR44936">
    <property type="entry name" value="SENSOR PROTEIN CREC"/>
    <property type="match status" value="1"/>
</dbReference>
<protein>
    <recommendedName>
        <fullName evidence="3">histidine kinase</fullName>
        <ecNumber evidence="3">2.7.13.3</ecNumber>
    </recommendedName>
</protein>
<keyword evidence="12" id="KW-1185">Reference proteome</keyword>
<dbReference type="PROSITE" id="PS50109">
    <property type="entry name" value="HIS_KIN"/>
    <property type="match status" value="1"/>
</dbReference>
<dbReference type="InterPro" id="IPR036890">
    <property type="entry name" value="HATPase_C_sf"/>
</dbReference>
<evidence type="ECO:0000256" key="9">
    <source>
        <dbReference type="SAM" id="Phobius"/>
    </source>
</evidence>
<dbReference type="InterPro" id="IPR003594">
    <property type="entry name" value="HATPase_dom"/>
</dbReference>
<feature type="domain" description="Histidine kinase" evidence="10">
    <location>
        <begin position="217"/>
        <end position="426"/>
    </location>
</feature>
<evidence type="ECO:0000256" key="4">
    <source>
        <dbReference type="ARBA" id="ARBA00022475"/>
    </source>
</evidence>
<evidence type="ECO:0000256" key="8">
    <source>
        <dbReference type="ARBA" id="ARBA00022840"/>
    </source>
</evidence>
<dbReference type="EMBL" id="JANIGO010000001">
    <property type="protein sequence ID" value="MCQ8895749.1"/>
    <property type="molecule type" value="Genomic_DNA"/>
</dbReference>
<keyword evidence="9" id="KW-0472">Membrane</keyword>
<evidence type="ECO:0000256" key="1">
    <source>
        <dbReference type="ARBA" id="ARBA00000085"/>
    </source>
</evidence>
<dbReference type="InterPro" id="IPR003661">
    <property type="entry name" value="HisK_dim/P_dom"/>
</dbReference>
<dbReference type="InterPro" id="IPR036097">
    <property type="entry name" value="HisK_dim/P_sf"/>
</dbReference>
<dbReference type="SUPFAM" id="SSF47384">
    <property type="entry name" value="Homodimeric domain of signal transducing histidine kinase"/>
    <property type="match status" value="1"/>
</dbReference>
<evidence type="ECO:0000256" key="2">
    <source>
        <dbReference type="ARBA" id="ARBA00004651"/>
    </source>
</evidence>
<gene>
    <name evidence="11" type="ORF">NQT62_04745</name>
</gene>
<evidence type="ECO:0000313" key="11">
    <source>
        <dbReference type="EMBL" id="MCQ8895749.1"/>
    </source>
</evidence>
<evidence type="ECO:0000256" key="3">
    <source>
        <dbReference type="ARBA" id="ARBA00012438"/>
    </source>
</evidence>
<evidence type="ECO:0000259" key="10">
    <source>
        <dbReference type="PROSITE" id="PS50109"/>
    </source>
</evidence>
<dbReference type="EC" id="2.7.13.3" evidence="3"/>
<proteinExistence type="predicted"/>
<evidence type="ECO:0000256" key="5">
    <source>
        <dbReference type="ARBA" id="ARBA00022679"/>
    </source>
</evidence>
<dbReference type="Proteomes" id="UP001204142">
    <property type="component" value="Unassembled WGS sequence"/>
</dbReference>
<evidence type="ECO:0000256" key="6">
    <source>
        <dbReference type="ARBA" id="ARBA00022741"/>
    </source>
</evidence>
<sequence>MNPARPFEPWPVNRHVQLRTVWSLRNFAIGAHLLVLLTLDWVLGVQLPWAALGAIVGGLVLLNMLTGAKLKRSSIQYRVGPFEVTAQLLADLAAFSFILYFTGGVTNPFVSLYLPLLGLAAALLPLGQVVLLSVASVLAYSILMREYIPLVLPNPASGVYFHLVGMWLNFMVSVLILVGFVARLSNSLRQREQALALAQSRLASEERLAALGNQAASIAHQLGTPVSTMALLADEWLETLPTPVPQQDLLQLKTQVQVVQGILQQLRAQVDTQPSEVERESTAWLTWWADALRDWNNTHPTAHVHGVAEGFVGTGLRVAVPPAVLGLAWNTLLENAAHSQARAGAGAPINTGFHLTPGALVWWVQDFGGGVAPELLPKLGHETVNSERQGMGLYLLTSLLDRHGARARFENVQGGFRATVELPVLPQELVA</sequence>
<dbReference type="Gene3D" id="1.10.287.130">
    <property type="match status" value="1"/>
</dbReference>
<comment type="catalytic activity">
    <reaction evidence="1">
        <text>ATP + protein L-histidine = ADP + protein N-phospho-L-histidine.</text>
        <dbReference type="EC" id="2.7.13.3"/>
    </reaction>
</comment>
<reference evidence="11 12" key="1">
    <citation type="submission" date="2022-07" db="EMBL/GenBank/DDBJ databases">
        <authorList>
            <person name="Xamxidin M."/>
            <person name="Wu M."/>
        </authorList>
    </citation>
    <scope>NUCLEOTIDE SEQUENCE [LARGE SCALE GENOMIC DNA]</scope>
    <source>
        <strain evidence="11 12">NBRC 111650</strain>
    </source>
</reference>
<accession>A0ABT1WH33</accession>
<comment type="caution">
    <text evidence="11">The sequence shown here is derived from an EMBL/GenBank/DDBJ whole genome shotgun (WGS) entry which is preliminary data.</text>
</comment>
<keyword evidence="4" id="KW-1003">Cell membrane</keyword>
<organism evidence="11 12">
    <name type="scientific">Limnobacter humi</name>
    <dbReference type="NCBI Taxonomy" id="1778671"/>
    <lineage>
        <taxon>Bacteria</taxon>
        <taxon>Pseudomonadati</taxon>
        <taxon>Pseudomonadota</taxon>
        <taxon>Betaproteobacteria</taxon>
        <taxon>Burkholderiales</taxon>
        <taxon>Burkholderiaceae</taxon>
        <taxon>Limnobacter</taxon>
    </lineage>
</organism>
<feature type="transmembrane region" description="Helical" evidence="9">
    <location>
        <begin position="24"/>
        <end position="43"/>
    </location>
</feature>
<keyword evidence="6" id="KW-0547">Nucleotide-binding</keyword>
<feature type="transmembrane region" description="Helical" evidence="9">
    <location>
        <begin position="88"/>
        <end position="106"/>
    </location>
</feature>
<dbReference type="SUPFAM" id="SSF55874">
    <property type="entry name" value="ATPase domain of HSP90 chaperone/DNA topoisomerase II/histidine kinase"/>
    <property type="match status" value="1"/>
</dbReference>
<dbReference type="Pfam" id="PF02518">
    <property type="entry name" value="HATPase_c"/>
    <property type="match status" value="1"/>
</dbReference>
<dbReference type="RefSeq" id="WP_256763458.1">
    <property type="nucleotide sequence ID" value="NZ_JANIGO010000001.1"/>
</dbReference>
<dbReference type="InterPro" id="IPR005467">
    <property type="entry name" value="His_kinase_dom"/>
</dbReference>
<dbReference type="PANTHER" id="PTHR44936:SF10">
    <property type="entry name" value="SENSOR PROTEIN RSTB"/>
    <property type="match status" value="1"/>
</dbReference>
<dbReference type="CDD" id="cd00082">
    <property type="entry name" value="HisKA"/>
    <property type="match status" value="1"/>
</dbReference>
<evidence type="ECO:0000256" key="7">
    <source>
        <dbReference type="ARBA" id="ARBA00022777"/>
    </source>
</evidence>
<keyword evidence="9" id="KW-0812">Transmembrane</keyword>
<name>A0ABT1WH33_9BURK</name>
<keyword evidence="5" id="KW-0808">Transferase</keyword>
<dbReference type="Gene3D" id="3.30.565.10">
    <property type="entry name" value="Histidine kinase-like ATPase, C-terminal domain"/>
    <property type="match status" value="1"/>
</dbReference>
<feature type="transmembrane region" description="Helical" evidence="9">
    <location>
        <begin position="159"/>
        <end position="182"/>
    </location>
</feature>
<comment type="subcellular location">
    <subcellularLocation>
        <location evidence="2">Cell membrane</location>
        <topology evidence="2">Multi-pass membrane protein</topology>
    </subcellularLocation>
</comment>
<keyword evidence="7" id="KW-0418">Kinase</keyword>
<evidence type="ECO:0000313" key="12">
    <source>
        <dbReference type="Proteomes" id="UP001204142"/>
    </source>
</evidence>